<dbReference type="AlphaFoldDB" id="A0A843YKV7"/>
<feature type="domain" description="FAD dependent oxidoreductase" evidence="2">
    <location>
        <begin position="4"/>
        <end position="390"/>
    </location>
</feature>
<dbReference type="PANTHER" id="PTHR13847:SF289">
    <property type="entry name" value="GLYCINE OXIDASE"/>
    <property type="match status" value="1"/>
</dbReference>
<dbReference type="PANTHER" id="PTHR13847">
    <property type="entry name" value="SARCOSINE DEHYDROGENASE-RELATED"/>
    <property type="match status" value="1"/>
</dbReference>
<organism evidence="3 4">
    <name type="scientific">Tritonibacter litoralis</name>
    <dbReference type="NCBI Taxonomy" id="2662264"/>
    <lineage>
        <taxon>Bacteria</taxon>
        <taxon>Pseudomonadati</taxon>
        <taxon>Pseudomonadota</taxon>
        <taxon>Alphaproteobacteria</taxon>
        <taxon>Rhodobacterales</taxon>
        <taxon>Paracoccaceae</taxon>
        <taxon>Tritonibacter</taxon>
    </lineage>
</organism>
<dbReference type="Proteomes" id="UP000444174">
    <property type="component" value="Unassembled WGS sequence"/>
</dbReference>
<dbReference type="GO" id="GO:0005737">
    <property type="term" value="C:cytoplasm"/>
    <property type="evidence" value="ECO:0007669"/>
    <property type="project" value="TreeGrafter"/>
</dbReference>
<dbReference type="Pfam" id="PF01266">
    <property type="entry name" value="DAO"/>
    <property type="match status" value="1"/>
</dbReference>
<dbReference type="EMBL" id="WIBF01000012">
    <property type="protein sequence ID" value="MQQ10054.1"/>
    <property type="molecule type" value="Genomic_DNA"/>
</dbReference>
<keyword evidence="4" id="KW-1185">Reference proteome</keyword>
<accession>A0A843YKV7</accession>
<evidence type="ECO:0000313" key="4">
    <source>
        <dbReference type="Proteomes" id="UP000444174"/>
    </source>
</evidence>
<dbReference type="Gene3D" id="3.50.50.60">
    <property type="entry name" value="FAD/NAD(P)-binding domain"/>
    <property type="match status" value="2"/>
</dbReference>
<proteinExistence type="predicted"/>
<evidence type="ECO:0000256" key="1">
    <source>
        <dbReference type="ARBA" id="ARBA00023002"/>
    </source>
</evidence>
<gene>
    <name evidence="3" type="ORF">GFB49_16425</name>
</gene>
<comment type="caution">
    <text evidence="3">The sequence shown here is derived from an EMBL/GenBank/DDBJ whole genome shotgun (WGS) entry which is preliminary data.</text>
</comment>
<keyword evidence="1" id="KW-0560">Oxidoreductase</keyword>
<dbReference type="InterPro" id="IPR036188">
    <property type="entry name" value="FAD/NAD-bd_sf"/>
</dbReference>
<reference evidence="3 4" key="1">
    <citation type="submission" date="2019-10" db="EMBL/GenBank/DDBJ databases">
        <title>Epibacterium sp. nov., isolated from seawater.</title>
        <authorList>
            <person name="Zhang X."/>
            <person name="Li N."/>
        </authorList>
    </citation>
    <scope>NUCLEOTIDE SEQUENCE [LARGE SCALE GENOMIC DNA]</scope>
    <source>
        <strain evidence="3 4">SM1979</strain>
    </source>
</reference>
<sequence length="407" mass="43345">MAEILVLGAGMAGVAAALSLNARGHEVTLLDRRAPGQETSFGNAGVIQAEAHEPYAMPRGATLLGYALGQSNDVAVHLPSVPPMLTALWQYFRNSAPNRHAQISNTYSQLIARAVLDHSKLISAADAGALLRQTGLGEIYTKARDLDRAAAAAQSFARRYGLAVDVTDGTALRTEEAALLQPPAGAILWRDSWSCSDPGALVQAYATLFQARGGTIQTAQIRALLPTAAGWQVLTEGDTFEGEHVVVALGAWSPQILRPLGYKIPMVMKRGYHSHFAHPHPLTRPYVLMDQGVVLSSMQQGLRITSGAHLVGLDGPARFGQLDAGYHAAQALFDLGDELPDNRWQGTRPCLPGMLPLVGPASRHQGLWFDFGHGHQGFTLGPTTAELLAEHLEGAPSPLARALAPRG</sequence>
<evidence type="ECO:0000259" key="2">
    <source>
        <dbReference type="Pfam" id="PF01266"/>
    </source>
</evidence>
<dbReference type="RefSeq" id="WP_153217038.1">
    <property type="nucleotide sequence ID" value="NZ_WIBF01000012.1"/>
</dbReference>
<dbReference type="Gene3D" id="3.30.9.10">
    <property type="entry name" value="D-Amino Acid Oxidase, subunit A, domain 2"/>
    <property type="match status" value="1"/>
</dbReference>
<dbReference type="SUPFAM" id="SSF51905">
    <property type="entry name" value="FAD/NAD(P)-binding domain"/>
    <property type="match status" value="1"/>
</dbReference>
<dbReference type="InterPro" id="IPR006076">
    <property type="entry name" value="FAD-dep_OxRdtase"/>
</dbReference>
<dbReference type="GO" id="GO:0016491">
    <property type="term" value="F:oxidoreductase activity"/>
    <property type="evidence" value="ECO:0007669"/>
    <property type="project" value="UniProtKB-KW"/>
</dbReference>
<protein>
    <submittedName>
        <fullName evidence="3">FAD-dependent oxidoreductase</fullName>
    </submittedName>
</protein>
<evidence type="ECO:0000313" key="3">
    <source>
        <dbReference type="EMBL" id="MQQ10054.1"/>
    </source>
</evidence>
<name>A0A843YKV7_9RHOB</name>